<feature type="region of interest" description="Disordered" evidence="1">
    <location>
        <begin position="36"/>
        <end position="65"/>
    </location>
</feature>
<evidence type="ECO:0000313" key="2">
    <source>
        <dbReference type="EMBL" id="KAF2450191.1"/>
    </source>
</evidence>
<organism evidence="2 3">
    <name type="scientific">Karstenula rhodostoma CBS 690.94</name>
    <dbReference type="NCBI Taxonomy" id="1392251"/>
    <lineage>
        <taxon>Eukaryota</taxon>
        <taxon>Fungi</taxon>
        <taxon>Dikarya</taxon>
        <taxon>Ascomycota</taxon>
        <taxon>Pezizomycotina</taxon>
        <taxon>Dothideomycetes</taxon>
        <taxon>Pleosporomycetidae</taxon>
        <taxon>Pleosporales</taxon>
        <taxon>Massarineae</taxon>
        <taxon>Didymosphaeriaceae</taxon>
        <taxon>Karstenula</taxon>
    </lineage>
</organism>
<gene>
    <name evidence="2" type="ORF">P171DRAFT_468597</name>
</gene>
<proteinExistence type="predicted"/>
<dbReference type="EMBL" id="MU001493">
    <property type="protein sequence ID" value="KAF2450191.1"/>
    <property type="molecule type" value="Genomic_DNA"/>
</dbReference>
<evidence type="ECO:0000313" key="3">
    <source>
        <dbReference type="Proteomes" id="UP000799764"/>
    </source>
</evidence>
<keyword evidence="3" id="KW-1185">Reference proteome</keyword>
<feature type="compositionally biased region" description="Low complexity" evidence="1">
    <location>
        <begin position="42"/>
        <end position="53"/>
    </location>
</feature>
<reference evidence="2" key="1">
    <citation type="journal article" date="2020" name="Stud. Mycol.">
        <title>101 Dothideomycetes genomes: a test case for predicting lifestyles and emergence of pathogens.</title>
        <authorList>
            <person name="Haridas S."/>
            <person name="Albert R."/>
            <person name="Binder M."/>
            <person name="Bloem J."/>
            <person name="Labutti K."/>
            <person name="Salamov A."/>
            <person name="Andreopoulos B."/>
            <person name="Baker S."/>
            <person name="Barry K."/>
            <person name="Bills G."/>
            <person name="Bluhm B."/>
            <person name="Cannon C."/>
            <person name="Castanera R."/>
            <person name="Culley D."/>
            <person name="Daum C."/>
            <person name="Ezra D."/>
            <person name="Gonzalez J."/>
            <person name="Henrissat B."/>
            <person name="Kuo A."/>
            <person name="Liang C."/>
            <person name="Lipzen A."/>
            <person name="Lutzoni F."/>
            <person name="Magnuson J."/>
            <person name="Mondo S."/>
            <person name="Nolan M."/>
            <person name="Ohm R."/>
            <person name="Pangilinan J."/>
            <person name="Park H.-J."/>
            <person name="Ramirez L."/>
            <person name="Alfaro M."/>
            <person name="Sun H."/>
            <person name="Tritt A."/>
            <person name="Yoshinaga Y."/>
            <person name="Zwiers L.-H."/>
            <person name="Turgeon B."/>
            <person name="Goodwin S."/>
            <person name="Spatafora J."/>
            <person name="Crous P."/>
            <person name="Grigoriev I."/>
        </authorList>
    </citation>
    <scope>NUCLEOTIDE SEQUENCE</scope>
    <source>
        <strain evidence="2">CBS 690.94</strain>
    </source>
</reference>
<dbReference type="Proteomes" id="UP000799764">
    <property type="component" value="Unassembled WGS sequence"/>
</dbReference>
<comment type="caution">
    <text evidence="2">The sequence shown here is derived from an EMBL/GenBank/DDBJ whole genome shotgun (WGS) entry which is preliminary data.</text>
</comment>
<evidence type="ECO:0000256" key="1">
    <source>
        <dbReference type="SAM" id="MobiDB-lite"/>
    </source>
</evidence>
<name>A0A9P4PWP3_9PLEO</name>
<accession>A0A9P4PWP3</accession>
<sequence>RPAPGHLSLPACYLLLPTHPKHAVFRVRISIYKQTNSQSINHTQPHQPTPTTTHAHHHDSSPHHAALPHRLVPLQPPHRPTTGLQTLPRAPALHQNLGHHRPAGDAIHLRLLCRGLVHCDAAVRVCAGAGGRAAAAGVCGVFWRRVCGAVVCGVVGGEGGGEVEGGC</sequence>
<feature type="non-terminal residue" evidence="2">
    <location>
        <position position="1"/>
    </location>
</feature>
<dbReference type="AlphaFoldDB" id="A0A9P4PWP3"/>
<protein>
    <submittedName>
        <fullName evidence="2">Uncharacterized protein</fullName>
    </submittedName>
</protein>